<feature type="transmembrane region" description="Helical" evidence="3">
    <location>
        <begin position="29"/>
        <end position="49"/>
    </location>
</feature>
<feature type="compositionally biased region" description="Basic and acidic residues" evidence="2">
    <location>
        <begin position="813"/>
        <end position="824"/>
    </location>
</feature>
<keyword evidence="3" id="KW-0812">Transmembrane</keyword>
<proteinExistence type="predicted"/>
<feature type="region of interest" description="Disordered" evidence="2">
    <location>
        <begin position="359"/>
        <end position="717"/>
    </location>
</feature>
<dbReference type="Proteomes" id="UP000483672">
    <property type="component" value="Unassembled WGS sequence"/>
</dbReference>
<evidence type="ECO:0000256" key="3">
    <source>
        <dbReference type="SAM" id="Phobius"/>
    </source>
</evidence>
<organism evidence="4 5">
    <name type="scientific">Orbilia oligospora</name>
    <name type="common">Nematode-trapping fungus</name>
    <name type="synonym">Arthrobotrys oligospora</name>
    <dbReference type="NCBI Taxonomy" id="2813651"/>
    <lineage>
        <taxon>Eukaryota</taxon>
        <taxon>Fungi</taxon>
        <taxon>Dikarya</taxon>
        <taxon>Ascomycota</taxon>
        <taxon>Pezizomycotina</taxon>
        <taxon>Orbiliomycetes</taxon>
        <taxon>Orbiliales</taxon>
        <taxon>Orbiliaceae</taxon>
        <taxon>Orbilia</taxon>
    </lineage>
</organism>
<evidence type="ECO:0000313" key="5">
    <source>
        <dbReference type="Proteomes" id="UP000483672"/>
    </source>
</evidence>
<feature type="region of interest" description="Disordered" evidence="2">
    <location>
        <begin position="787"/>
        <end position="824"/>
    </location>
</feature>
<name>A0A6G1MMR9_ORBOL</name>
<comment type="caution">
    <text evidence="4">The sequence shown here is derived from an EMBL/GenBank/DDBJ whole genome shotgun (WGS) entry which is preliminary data.</text>
</comment>
<feature type="compositionally biased region" description="Polar residues" evidence="2">
    <location>
        <begin position="788"/>
        <end position="798"/>
    </location>
</feature>
<feature type="compositionally biased region" description="Pro residues" evidence="2">
    <location>
        <begin position="407"/>
        <end position="416"/>
    </location>
</feature>
<feature type="compositionally biased region" description="Low complexity" evidence="2">
    <location>
        <begin position="199"/>
        <end position="212"/>
    </location>
</feature>
<keyword evidence="1" id="KW-0175">Coiled coil</keyword>
<feature type="coiled-coil region" evidence="1">
    <location>
        <begin position="274"/>
        <end position="308"/>
    </location>
</feature>
<keyword evidence="3" id="KW-1133">Transmembrane helix</keyword>
<evidence type="ECO:0000313" key="4">
    <source>
        <dbReference type="EMBL" id="KAF3229877.1"/>
    </source>
</evidence>
<evidence type="ECO:0000256" key="2">
    <source>
        <dbReference type="SAM" id="MobiDB-lite"/>
    </source>
</evidence>
<dbReference type="EMBL" id="WIPF01000011">
    <property type="protein sequence ID" value="KAF3229877.1"/>
    <property type="molecule type" value="Genomic_DNA"/>
</dbReference>
<reference evidence="4 5" key="1">
    <citation type="submission" date="2019-06" db="EMBL/GenBank/DDBJ databases">
        <authorList>
            <person name="Palmer J.M."/>
        </authorList>
    </citation>
    <scope>NUCLEOTIDE SEQUENCE [LARGE SCALE GENOMIC DNA]</scope>
    <source>
        <strain evidence="4 5">TWF191</strain>
    </source>
</reference>
<sequence>MPPEIFDYAGPLNSRTIFHRSADQADQTVATILGVIFGVIGFIILLCLFTCCCGACRVRSIPVEDIEKSSDGYCNGEALVREKRLCRSPKSKGQAWRKVETRREEVRERVVGGRGVNGINRPAMAHLGGPRPMMFHSAPPNLQALPPRQHLDPLQPREVRGGPRRPSLRTASPAVPRVGVPVVPSLATNVVPDLRFPISEGGSSDSESIGTGPTMAPPIRGRSPALGAPIEPSMGPSTARPPRTIIQPMAVHPRNVVTRPEFEDAIDDFENLMSRQLEGMRTKIEREVDEERRQRQLETLESNALQNEIINELDEEREKHHLEALGSNLRQQVMREDIAELRERTTNLEYESRRTKDTLISIATHPKTPPPPVIINNKCAHRSSSRRGLNDDDSSGSGFGGAIRPIGPGPPGPPPSSVTSGDDYLPTHLGRTRFRSSPGTPPNLPSLRTPHDPSGGPSSGLGMMFPEGSLDEGSSGFRTPDSQPASPRITPRPHPIRRASIEYPMPPQARPQQEASIPPHSRQPPQSAFNQGSRRPPSRGPPPRPVFLRPREVYVPSDSPLGPEMEDLSSPKFRDMPPIGRHPVAPGHIPSMRRSRENMRAQNSSRYSLFSEGNGDRGNSRDQGQNQRGGGGRRRSSDGLGGLGLRDPLAGFGDPRGRNASITSNHVSFVPSDQFERYSAASQGFDDSSMDDSMTRVRTGRGLPTELQPQRPDTQRRNNFHFHDPPERFGNHARPSFLVDAASVDSYDTDRVRGTARRTPSTVTEPWVDGERERYLRNMQRMGGMEAIQSQDTSSDTNMGPERNREGSGGSGVDRDGRFRYDRY</sequence>
<protein>
    <submittedName>
        <fullName evidence="4">Uncharacterized protein</fullName>
    </submittedName>
</protein>
<evidence type="ECO:0000256" key="1">
    <source>
        <dbReference type="SAM" id="Coils"/>
    </source>
</evidence>
<keyword evidence="3" id="KW-0472">Membrane</keyword>
<dbReference type="AlphaFoldDB" id="A0A6G1MMR9"/>
<feature type="compositionally biased region" description="Polar residues" evidence="2">
    <location>
        <begin position="476"/>
        <end position="485"/>
    </location>
</feature>
<feature type="region of interest" description="Disordered" evidence="2">
    <location>
        <begin position="199"/>
        <end position="218"/>
    </location>
</feature>
<gene>
    <name evidence="4" type="ORF">TWF191_000786</name>
</gene>
<accession>A0A6G1MMR9</accession>